<gene>
    <name evidence="2" type="ORF">SKAU_G00139600</name>
</gene>
<comment type="caution">
    <text evidence="2">The sequence shown here is derived from an EMBL/GenBank/DDBJ whole genome shotgun (WGS) entry which is preliminary data.</text>
</comment>
<name>A0A9Q1FSF0_SYNKA</name>
<dbReference type="AlphaFoldDB" id="A0A9Q1FSF0"/>
<accession>A0A9Q1FSF0</accession>
<keyword evidence="3" id="KW-1185">Reference proteome</keyword>
<feature type="compositionally biased region" description="Polar residues" evidence="1">
    <location>
        <begin position="110"/>
        <end position="122"/>
    </location>
</feature>
<reference evidence="2" key="1">
    <citation type="journal article" date="2023" name="Science">
        <title>Genome structures resolve the early diversification of teleost fishes.</title>
        <authorList>
            <person name="Parey E."/>
            <person name="Louis A."/>
            <person name="Montfort J."/>
            <person name="Bouchez O."/>
            <person name="Roques C."/>
            <person name="Iampietro C."/>
            <person name="Lluch J."/>
            <person name="Castinel A."/>
            <person name="Donnadieu C."/>
            <person name="Desvignes T."/>
            <person name="Floi Bucao C."/>
            <person name="Jouanno E."/>
            <person name="Wen M."/>
            <person name="Mejri S."/>
            <person name="Dirks R."/>
            <person name="Jansen H."/>
            <person name="Henkel C."/>
            <person name="Chen W.J."/>
            <person name="Zahm M."/>
            <person name="Cabau C."/>
            <person name="Klopp C."/>
            <person name="Thompson A.W."/>
            <person name="Robinson-Rechavi M."/>
            <person name="Braasch I."/>
            <person name="Lecointre G."/>
            <person name="Bobe J."/>
            <person name="Postlethwait J.H."/>
            <person name="Berthelot C."/>
            <person name="Roest Crollius H."/>
            <person name="Guiguen Y."/>
        </authorList>
    </citation>
    <scope>NUCLEOTIDE SEQUENCE</scope>
    <source>
        <strain evidence="2">WJC10195</strain>
    </source>
</reference>
<dbReference type="EMBL" id="JAINUF010000004">
    <property type="protein sequence ID" value="KAJ8365129.1"/>
    <property type="molecule type" value="Genomic_DNA"/>
</dbReference>
<evidence type="ECO:0000256" key="1">
    <source>
        <dbReference type="SAM" id="MobiDB-lite"/>
    </source>
</evidence>
<evidence type="ECO:0000313" key="2">
    <source>
        <dbReference type="EMBL" id="KAJ8365129.1"/>
    </source>
</evidence>
<dbReference type="Proteomes" id="UP001152622">
    <property type="component" value="Chromosome 4"/>
</dbReference>
<proteinExistence type="predicted"/>
<evidence type="ECO:0000313" key="3">
    <source>
        <dbReference type="Proteomes" id="UP001152622"/>
    </source>
</evidence>
<organism evidence="2 3">
    <name type="scientific">Synaphobranchus kaupii</name>
    <name type="common">Kaup's arrowtooth eel</name>
    <dbReference type="NCBI Taxonomy" id="118154"/>
    <lineage>
        <taxon>Eukaryota</taxon>
        <taxon>Metazoa</taxon>
        <taxon>Chordata</taxon>
        <taxon>Craniata</taxon>
        <taxon>Vertebrata</taxon>
        <taxon>Euteleostomi</taxon>
        <taxon>Actinopterygii</taxon>
        <taxon>Neopterygii</taxon>
        <taxon>Teleostei</taxon>
        <taxon>Anguilliformes</taxon>
        <taxon>Synaphobranchidae</taxon>
        <taxon>Synaphobranchus</taxon>
    </lineage>
</organism>
<sequence length="138" mass="15573">MARRRSAGLIHFRPPSGEPGFRCVKISCQYFLSENSLQVARDYRRFERSERVTDCPRQMHCANRPPPPPRYTYCLYGLSRPEVSVIHGADRETMKGEGPSTDHLLRSCQGPVSGSAFQQQPHTCLPPALPHPRQSGLL</sequence>
<feature type="region of interest" description="Disordered" evidence="1">
    <location>
        <begin position="108"/>
        <end position="138"/>
    </location>
</feature>
<protein>
    <submittedName>
        <fullName evidence="2">Uncharacterized protein</fullName>
    </submittedName>
</protein>